<dbReference type="EMBL" id="LT629732">
    <property type="protein sequence ID" value="SDR76458.1"/>
    <property type="molecule type" value="Genomic_DNA"/>
</dbReference>
<dbReference type="OrthoDB" id="9798157at2"/>
<dbReference type="AlphaFoldDB" id="A0A1H1LPH2"/>
<name>A0A1H1LPH2_9ACTN</name>
<sequence length="157" mass="17239">MQTVYEAAGGGDGLLRLAGAWHARVMADEVVSHAFSHGVHPDHSQRLAAYWAEALGGPTTYTDHYGDETSVVRIHSGNGAHEEMDRRAIVCFDQALADIGRATDNHLRQRLHDYFAWATTTAMARYHHSADDVPDGLSIPRWSWNGLVVSTDSDDVA</sequence>
<evidence type="ECO:0000256" key="2">
    <source>
        <dbReference type="ARBA" id="ARBA00022617"/>
    </source>
</evidence>
<keyword evidence="1" id="KW-0813">Transport</keyword>
<keyword evidence="2" id="KW-0349">Heme</keyword>
<evidence type="ECO:0000256" key="1">
    <source>
        <dbReference type="ARBA" id="ARBA00022448"/>
    </source>
</evidence>
<proteinExistence type="predicted"/>
<dbReference type="SUPFAM" id="SSF46458">
    <property type="entry name" value="Globin-like"/>
    <property type="match status" value="1"/>
</dbReference>
<evidence type="ECO:0000313" key="6">
    <source>
        <dbReference type="Proteomes" id="UP000198983"/>
    </source>
</evidence>
<dbReference type="GO" id="GO:0020037">
    <property type="term" value="F:heme binding"/>
    <property type="evidence" value="ECO:0007669"/>
    <property type="project" value="InterPro"/>
</dbReference>
<evidence type="ECO:0000256" key="3">
    <source>
        <dbReference type="ARBA" id="ARBA00022723"/>
    </source>
</evidence>
<dbReference type="InterPro" id="IPR012292">
    <property type="entry name" value="Globin/Proto"/>
</dbReference>
<dbReference type="Proteomes" id="UP000198983">
    <property type="component" value="Chromosome I"/>
</dbReference>
<reference evidence="5 6" key="1">
    <citation type="submission" date="2016-10" db="EMBL/GenBank/DDBJ databases">
        <authorList>
            <person name="de Groot N.N."/>
        </authorList>
    </citation>
    <scope>NUCLEOTIDE SEQUENCE [LARGE SCALE GENOMIC DNA]</scope>
    <source>
        <strain evidence="5 6">DSM 22024</strain>
    </source>
</reference>
<dbReference type="InterPro" id="IPR009050">
    <property type="entry name" value="Globin-like_sf"/>
</dbReference>
<evidence type="ECO:0000256" key="4">
    <source>
        <dbReference type="ARBA" id="ARBA00023004"/>
    </source>
</evidence>
<dbReference type="STRING" id="117157.SAMN04489717_0457"/>
<evidence type="ECO:0000313" key="5">
    <source>
        <dbReference type="EMBL" id="SDR76458.1"/>
    </source>
</evidence>
<dbReference type="GO" id="GO:0019825">
    <property type="term" value="F:oxygen binding"/>
    <property type="evidence" value="ECO:0007669"/>
    <property type="project" value="InterPro"/>
</dbReference>
<accession>A0A1H1LPH2</accession>
<dbReference type="RefSeq" id="WP_092650095.1">
    <property type="nucleotide sequence ID" value="NZ_LT629732.1"/>
</dbReference>
<dbReference type="GO" id="GO:0046872">
    <property type="term" value="F:metal ion binding"/>
    <property type="evidence" value="ECO:0007669"/>
    <property type="project" value="UniProtKB-KW"/>
</dbReference>
<keyword evidence="3" id="KW-0479">Metal-binding</keyword>
<keyword evidence="6" id="KW-1185">Reference proteome</keyword>
<dbReference type="CDD" id="cd14775">
    <property type="entry name" value="TrHb2_O-like"/>
    <property type="match status" value="1"/>
</dbReference>
<protein>
    <submittedName>
        <fullName evidence="5">Hemoglobin</fullName>
    </submittedName>
</protein>
<organism evidence="5 6">
    <name type="scientific">Actinopolymorpha singaporensis</name>
    <dbReference type="NCBI Taxonomy" id="117157"/>
    <lineage>
        <taxon>Bacteria</taxon>
        <taxon>Bacillati</taxon>
        <taxon>Actinomycetota</taxon>
        <taxon>Actinomycetes</taxon>
        <taxon>Propionibacteriales</taxon>
        <taxon>Actinopolymorphaceae</taxon>
        <taxon>Actinopolymorpha</taxon>
    </lineage>
</organism>
<gene>
    <name evidence="5" type="ORF">SAMN04489717_0457</name>
</gene>
<keyword evidence="4" id="KW-0408">Iron</keyword>
<dbReference type="Gene3D" id="1.10.490.10">
    <property type="entry name" value="Globins"/>
    <property type="match status" value="1"/>
</dbReference>
<dbReference type="Pfam" id="PF01152">
    <property type="entry name" value="Bac_globin"/>
    <property type="match status" value="1"/>
</dbReference>
<dbReference type="InterPro" id="IPR001486">
    <property type="entry name" value="Hemoglobin_trunc"/>
</dbReference>